<comment type="caution">
    <text evidence="3">The sequence shown here is derived from an EMBL/GenBank/DDBJ whole genome shotgun (WGS) entry which is preliminary data.</text>
</comment>
<accession>A0A423TUJ0</accession>
<dbReference type="EMBL" id="QCYY01001157">
    <property type="protein sequence ID" value="ROT80082.1"/>
    <property type="molecule type" value="Genomic_DNA"/>
</dbReference>
<sequence>MTFGRASVTASSPGGTREKWCGTAASGAGGGRRWAADKGFACGRPRVWALGNGRSGWRPPSLIPSLTAISRLTALTKHLLQILSLCLIRHFLLVLFPFSTSLADQISISPSSLLLLSPFRLPLLCSFPLLLSSLLSPSILLFVLSFPPFVFCIPPFFSFPLPPASPFSTFSSFLSSPFFFQFPPPILREIAVLPDRERSFTAIVPPAALFCGTVSPRTSTFRLPRPSQLGGSFSPLIVGNGGTISFPHLSSLLFFIAPSLSIHLLLPPNRLTVNSSLSKSPLFSDLHPHHLSALLRYPFLYHAILHLFPSSNRSLTSSFCVSSTSLFLFSDFFPSPLLLTSSRVSLSPSSTSLFLFSDFSFASPPYLITRLPFFTSSPPSSYFPIFPSPLLLPHHAFHLFLLRPLPLPIFRFFLRLSSLPHHASPFLLLHLPLPIFRFFLRLSSSPHHASPYHLLPPLPFLLLPPPSSYFPIFSFASLLTSSRVSLSLVHLPLLFSDFFPSPLLLNLITRLTSLLLPSLFHFPIFFLRLSSLPHTRLPFPFVHLSSSYFPIFSFAFSSLTSSPRLPFSFVTSSLFSDFPSPLLLTSSRVSLSPSPSPPLSYFPIFLRLSSLPHHASPFLLFVHLFLFSDFSFASPPYLITRLPITFFHLFPFSFFPPHSFYFRFFLRLSSLTHHASPFLLRPPPSSYFRFFLRLSFSPHHAPPYHLLHLFPFSPSSCFPIFPSPLLLTSSRVSLSPSSTSSFLLLPPLPLPIFRFFLRLSPHLITRLPFSFFTSFSYFRFFLRLSSLPHHASPFLLRPPPSSYFPIFPSPLLLASSRVSLSPPPLFPFSSSYFPIFPSPLPLTSSRVSLSPSSTSSSTSSSSPRVRSRNIIHREKMQVTGYFRLLLCVLKSAEDHGRSRGVNHVFAAQEVDARAEGVGGGSPRDEPREIRIFSCDGPSSTACERTLLCKRR</sequence>
<organism evidence="3 4">
    <name type="scientific">Penaeus vannamei</name>
    <name type="common">Whiteleg shrimp</name>
    <name type="synonym">Litopenaeus vannamei</name>
    <dbReference type="NCBI Taxonomy" id="6689"/>
    <lineage>
        <taxon>Eukaryota</taxon>
        <taxon>Metazoa</taxon>
        <taxon>Ecdysozoa</taxon>
        <taxon>Arthropoda</taxon>
        <taxon>Crustacea</taxon>
        <taxon>Multicrustacea</taxon>
        <taxon>Malacostraca</taxon>
        <taxon>Eumalacostraca</taxon>
        <taxon>Eucarida</taxon>
        <taxon>Decapoda</taxon>
        <taxon>Dendrobranchiata</taxon>
        <taxon>Penaeoidea</taxon>
        <taxon>Penaeidae</taxon>
        <taxon>Penaeus</taxon>
    </lineage>
</organism>
<keyword evidence="2" id="KW-0472">Membrane</keyword>
<name>A0A423TUJ0_PENVA</name>
<reference evidence="3 4" key="1">
    <citation type="submission" date="2018-04" db="EMBL/GenBank/DDBJ databases">
        <authorList>
            <person name="Zhang X."/>
            <person name="Yuan J."/>
            <person name="Li F."/>
            <person name="Xiang J."/>
        </authorList>
    </citation>
    <scope>NUCLEOTIDE SEQUENCE [LARGE SCALE GENOMIC DNA]</scope>
    <source>
        <tissue evidence="3">Muscle</tissue>
    </source>
</reference>
<keyword evidence="2" id="KW-1133">Transmembrane helix</keyword>
<evidence type="ECO:0000256" key="2">
    <source>
        <dbReference type="SAM" id="Phobius"/>
    </source>
</evidence>
<feature type="region of interest" description="Disordered" evidence="1">
    <location>
        <begin position="850"/>
        <end position="869"/>
    </location>
</feature>
<gene>
    <name evidence="3" type="ORF">C7M84_001193</name>
</gene>
<feature type="compositionally biased region" description="Low complexity" evidence="1">
    <location>
        <begin position="850"/>
        <end position="864"/>
    </location>
</feature>
<keyword evidence="4" id="KW-1185">Reference proteome</keyword>
<evidence type="ECO:0000313" key="3">
    <source>
        <dbReference type="EMBL" id="ROT80082.1"/>
    </source>
</evidence>
<protein>
    <submittedName>
        <fullName evidence="3">Uncharacterized protein</fullName>
    </submittedName>
</protein>
<feature type="transmembrane region" description="Helical" evidence="2">
    <location>
        <begin position="138"/>
        <end position="157"/>
    </location>
</feature>
<evidence type="ECO:0000256" key="1">
    <source>
        <dbReference type="SAM" id="MobiDB-lite"/>
    </source>
</evidence>
<reference evidence="3 4" key="2">
    <citation type="submission" date="2019-01" db="EMBL/GenBank/DDBJ databases">
        <title>The decoding of complex shrimp genome reveals the adaptation for benthos swimmer, frequently molting mechanism and breeding impact on genome.</title>
        <authorList>
            <person name="Sun Y."/>
            <person name="Gao Y."/>
            <person name="Yu Y."/>
        </authorList>
    </citation>
    <scope>NUCLEOTIDE SEQUENCE [LARGE SCALE GENOMIC DNA]</scope>
    <source>
        <tissue evidence="3">Muscle</tissue>
    </source>
</reference>
<keyword evidence="2" id="KW-0812">Transmembrane</keyword>
<proteinExistence type="predicted"/>
<evidence type="ECO:0000313" key="4">
    <source>
        <dbReference type="Proteomes" id="UP000283509"/>
    </source>
</evidence>
<dbReference type="AlphaFoldDB" id="A0A423TUJ0"/>
<dbReference type="Proteomes" id="UP000283509">
    <property type="component" value="Unassembled WGS sequence"/>
</dbReference>